<organism evidence="4 5">
    <name type="scientific">Bythopirellula goksoeyrii</name>
    <dbReference type="NCBI Taxonomy" id="1400387"/>
    <lineage>
        <taxon>Bacteria</taxon>
        <taxon>Pseudomonadati</taxon>
        <taxon>Planctomycetota</taxon>
        <taxon>Planctomycetia</taxon>
        <taxon>Pirellulales</taxon>
        <taxon>Lacipirellulaceae</taxon>
        <taxon>Bythopirellula</taxon>
    </lineage>
</organism>
<dbReference type="InterPro" id="IPR013830">
    <property type="entry name" value="SGNH_hydro"/>
</dbReference>
<dbReference type="KEGG" id="bgok:Pr1d_27160"/>
<proteinExistence type="inferred from homology"/>
<dbReference type="Proteomes" id="UP000323917">
    <property type="component" value="Chromosome"/>
</dbReference>
<dbReference type="InterPro" id="IPR036514">
    <property type="entry name" value="SGNH_hydro_sf"/>
</dbReference>
<dbReference type="Pfam" id="PF13472">
    <property type="entry name" value="Lipase_GDSL_2"/>
    <property type="match status" value="1"/>
</dbReference>
<evidence type="ECO:0000313" key="4">
    <source>
        <dbReference type="EMBL" id="QEG35417.1"/>
    </source>
</evidence>
<keyword evidence="5" id="KW-1185">Reference proteome</keyword>
<dbReference type="GO" id="GO:0016788">
    <property type="term" value="F:hydrolase activity, acting on ester bonds"/>
    <property type="evidence" value="ECO:0007669"/>
    <property type="project" value="UniProtKB-ARBA"/>
</dbReference>
<reference evidence="4 5" key="1">
    <citation type="submission" date="2019-08" db="EMBL/GenBank/DDBJ databases">
        <title>Deep-cultivation of Planctomycetes and their phenomic and genomic characterization uncovers novel biology.</title>
        <authorList>
            <person name="Wiegand S."/>
            <person name="Jogler M."/>
            <person name="Boedeker C."/>
            <person name="Pinto D."/>
            <person name="Vollmers J."/>
            <person name="Rivas-Marin E."/>
            <person name="Kohn T."/>
            <person name="Peeters S.H."/>
            <person name="Heuer A."/>
            <person name="Rast P."/>
            <person name="Oberbeckmann S."/>
            <person name="Bunk B."/>
            <person name="Jeske O."/>
            <person name="Meyerdierks A."/>
            <person name="Storesund J.E."/>
            <person name="Kallscheuer N."/>
            <person name="Luecker S."/>
            <person name="Lage O.M."/>
            <person name="Pohl T."/>
            <person name="Merkel B.J."/>
            <person name="Hornburger P."/>
            <person name="Mueller R.-W."/>
            <person name="Bruemmer F."/>
            <person name="Labrenz M."/>
            <person name="Spormann A.M."/>
            <person name="Op den Camp H."/>
            <person name="Overmann J."/>
            <person name="Amann R."/>
            <person name="Jetten M.S.M."/>
            <person name="Mascher T."/>
            <person name="Medema M.H."/>
            <person name="Devos D.P."/>
            <person name="Kaster A.-K."/>
            <person name="Ovreas L."/>
            <person name="Rohde M."/>
            <person name="Galperin M.Y."/>
            <person name="Jogler C."/>
        </authorList>
    </citation>
    <scope>NUCLEOTIDE SEQUENCE [LARGE SCALE GENOMIC DNA]</scope>
    <source>
        <strain evidence="4 5">Pr1d</strain>
    </source>
</reference>
<evidence type="ECO:0000259" key="3">
    <source>
        <dbReference type="Pfam" id="PF13472"/>
    </source>
</evidence>
<dbReference type="CDD" id="cd01821">
    <property type="entry name" value="Rhamnogalacturan_acetylesterase_like"/>
    <property type="match status" value="1"/>
</dbReference>
<dbReference type="PANTHER" id="PTHR43695">
    <property type="entry name" value="PUTATIVE (AFU_ORTHOLOGUE AFUA_2G17250)-RELATED"/>
    <property type="match status" value="1"/>
</dbReference>
<gene>
    <name evidence="4" type="primary">yesY</name>
    <name evidence="4" type="ORF">Pr1d_27160</name>
</gene>
<evidence type="ECO:0000313" key="5">
    <source>
        <dbReference type="Proteomes" id="UP000323917"/>
    </source>
</evidence>
<name>A0A5B9Q8U9_9BACT</name>
<dbReference type="PANTHER" id="PTHR43695:SF1">
    <property type="entry name" value="RHAMNOGALACTURONAN ACETYLESTERASE"/>
    <property type="match status" value="1"/>
</dbReference>
<accession>A0A5B9Q8U9</accession>
<comment type="similarity">
    <text evidence="1">Belongs to the 'GDSL' lipolytic enzyme family.</text>
</comment>
<dbReference type="Gene3D" id="2.60.120.430">
    <property type="entry name" value="Galactose-binding lectin"/>
    <property type="match status" value="1"/>
</dbReference>
<dbReference type="EMBL" id="CP042913">
    <property type="protein sequence ID" value="QEG35417.1"/>
    <property type="molecule type" value="Genomic_DNA"/>
</dbReference>
<sequence length="360" mass="39795">MGFPSRALIAIWTVVLALDHARLLKAEDPARVRLVLIGDSTVKNGSGKGEGGLWGWGQVLADHFDLDRIEIENRALGGRSSRTYLTEGLWEKSLERLRPGDFVLMQFGHNDGGDKFKGNRPRASIKGNGEETVNGVVEISGKEEAVHSYGWYLRKYISDAKAKGATPVVLSLVPRDRWEAGRVIRSNRDYGKWASEAAEQEDALFIDLNEIVSLRYEEIGEKKVGQELFTQEDWTHTTRDGAEVNAACVVEGIKSLQDCSLKQYLLPSRTPAKVEQTSWKFECGSGMIAAGYDQVLPLTMYSQELGFGWGSGASVPCAEQESSNSVTQDVYLSDAHSINLTAMSRRSYPVSFSSSVIYFP</sequence>
<keyword evidence="2 4" id="KW-0378">Hydrolase</keyword>
<dbReference type="EC" id="3.1.1.-" evidence="4"/>
<protein>
    <submittedName>
        <fullName evidence="4">Putative rhamnogalacturonan acetylesterase YesY</fullName>
        <ecNumber evidence="4">3.1.1.-</ecNumber>
    </submittedName>
</protein>
<dbReference type="Gene3D" id="3.40.50.1110">
    <property type="entry name" value="SGNH hydrolase"/>
    <property type="match status" value="1"/>
</dbReference>
<feature type="domain" description="SGNH hydrolase-type esterase" evidence="3">
    <location>
        <begin position="36"/>
        <end position="212"/>
    </location>
</feature>
<evidence type="ECO:0000256" key="2">
    <source>
        <dbReference type="ARBA" id="ARBA00022801"/>
    </source>
</evidence>
<evidence type="ECO:0000256" key="1">
    <source>
        <dbReference type="ARBA" id="ARBA00008668"/>
    </source>
</evidence>
<dbReference type="RefSeq" id="WP_148073932.1">
    <property type="nucleotide sequence ID" value="NZ_CP042913.1"/>
</dbReference>
<dbReference type="SUPFAM" id="SSF52266">
    <property type="entry name" value="SGNH hydrolase"/>
    <property type="match status" value="1"/>
</dbReference>
<dbReference type="AlphaFoldDB" id="A0A5B9Q8U9"/>
<dbReference type="OrthoDB" id="9807041at2"/>
<dbReference type="InterPro" id="IPR037459">
    <property type="entry name" value="RhgT-like"/>
</dbReference>